<dbReference type="InterPro" id="IPR001199">
    <property type="entry name" value="Cyt_B5-like_heme/steroid-bd"/>
</dbReference>
<comment type="subunit">
    <text evidence="4">Homodimer.</text>
</comment>
<evidence type="ECO:0000256" key="10">
    <source>
        <dbReference type="ARBA" id="ARBA00023004"/>
    </source>
</evidence>
<dbReference type="InterPro" id="IPR036400">
    <property type="entry name" value="Cyt_B5-like_heme/steroid_sf"/>
</dbReference>
<dbReference type="SUPFAM" id="SSF81296">
    <property type="entry name" value="E set domains"/>
    <property type="match status" value="1"/>
</dbReference>
<dbReference type="RefSeq" id="XP_052750153.1">
    <property type="nucleotide sequence ID" value="XM_052894193.1"/>
</dbReference>
<dbReference type="PANTHER" id="PTHR19372:SF7">
    <property type="entry name" value="SULFITE OXIDASE, MITOCHONDRIAL"/>
    <property type="match status" value="1"/>
</dbReference>
<dbReference type="Gene3D" id="2.60.40.650">
    <property type="match status" value="1"/>
</dbReference>
<reference evidence="13" key="1">
    <citation type="submission" date="2025-08" db="UniProtKB">
        <authorList>
            <consortium name="RefSeq"/>
        </authorList>
    </citation>
    <scope>IDENTIFICATION</scope>
    <source>
        <tissue evidence="13">Whole larvae</tissue>
    </source>
</reference>
<dbReference type="Pfam" id="PF03404">
    <property type="entry name" value="Mo-co_dimer"/>
    <property type="match status" value="1"/>
</dbReference>
<keyword evidence="10" id="KW-0408">Iron</keyword>
<feature type="domain" description="Cytochrome b5 heme-binding" evidence="11">
    <location>
        <begin position="97"/>
        <end position="174"/>
    </location>
</feature>
<gene>
    <name evidence="13" type="primary">LOC113519169</name>
</gene>
<keyword evidence="9" id="KW-0560">Oxidoreductase</keyword>
<keyword evidence="6" id="KW-0500">Molybdenum</keyword>
<dbReference type="InterPro" id="IPR018506">
    <property type="entry name" value="Cyt_B5_heme-BS"/>
</dbReference>
<dbReference type="PANTHER" id="PTHR19372">
    <property type="entry name" value="SULFITE REDUCTASE"/>
    <property type="match status" value="1"/>
</dbReference>
<dbReference type="Gene3D" id="3.10.120.10">
    <property type="entry name" value="Cytochrome b5-like heme/steroid binding domain"/>
    <property type="match status" value="1"/>
</dbReference>
<evidence type="ECO:0000256" key="9">
    <source>
        <dbReference type="ARBA" id="ARBA00023002"/>
    </source>
</evidence>
<keyword evidence="12" id="KW-1185">Reference proteome</keyword>
<evidence type="ECO:0000256" key="2">
    <source>
        <dbReference type="ARBA" id="ARBA00004678"/>
    </source>
</evidence>
<dbReference type="PRINTS" id="PR00407">
    <property type="entry name" value="EUMOPTERIN"/>
</dbReference>
<dbReference type="GeneID" id="113519169"/>
<organism evidence="12 13">
    <name type="scientific">Galleria mellonella</name>
    <name type="common">Greater wax moth</name>
    <dbReference type="NCBI Taxonomy" id="7137"/>
    <lineage>
        <taxon>Eukaryota</taxon>
        <taxon>Metazoa</taxon>
        <taxon>Ecdysozoa</taxon>
        <taxon>Arthropoda</taxon>
        <taxon>Hexapoda</taxon>
        <taxon>Insecta</taxon>
        <taxon>Pterygota</taxon>
        <taxon>Neoptera</taxon>
        <taxon>Endopterygota</taxon>
        <taxon>Lepidoptera</taxon>
        <taxon>Glossata</taxon>
        <taxon>Ditrysia</taxon>
        <taxon>Pyraloidea</taxon>
        <taxon>Pyralidae</taxon>
        <taxon>Galleriinae</taxon>
        <taxon>Galleria</taxon>
    </lineage>
</organism>
<dbReference type="InterPro" id="IPR036374">
    <property type="entry name" value="OxRdtase_Mopterin-bd_sf"/>
</dbReference>
<dbReference type="PROSITE" id="PS50255">
    <property type="entry name" value="CYTOCHROME_B5_2"/>
    <property type="match status" value="1"/>
</dbReference>
<dbReference type="InterPro" id="IPR022407">
    <property type="entry name" value="OxRdtase_Mopterin_BS"/>
</dbReference>
<keyword evidence="8" id="KW-0479">Metal-binding</keyword>
<dbReference type="Gene3D" id="3.90.420.10">
    <property type="entry name" value="Oxidoreductase, molybdopterin-binding domain"/>
    <property type="match status" value="1"/>
</dbReference>
<dbReference type="PROSITE" id="PS00191">
    <property type="entry name" value="CYTOCHROME_B5_1"/>
    <property type="match status" value="1"/>
</dbReference>
<comment type="pathway">
    <text evidence="3">Energy metabolism; sulfur metabolism.</text>
</comment>
<dbReference type="SUPFAM" id="SSF55856">
    <property type="entry name" value="Cytochrome b5-like heme/steroid binding domain"/>
    <property type="match status" value="1"/>
</dbReference>
<dbReference type="EC" id="1.8.3.1" evidence="5"/>
<dbReference type="InterPro" id="IPR014756">
    <property type="entry name" value="Ig_E-set"/>
</dbReference>
<name>A0ABM3MFH1_GALME</name>
<evidence type="ECO:0000256" key="1">
    <source>
        <dbReference type="ARBA" id="ARBA00001924"/>
    </source>
</evidence>
<evidence type="ECO:0000256" key="5">
    <source>
        <dbReference type="ARBA" id="ARBA00012505"/>
    </source>
</evidence>
<accession>A0ABM3MFH1</accession>
<proteinExistence type="predicted"/>
<dbReference type="Pfam" id="PF00174">
    <property type="entry name" value="Oxidored_molyb"/>
    <property type="match status" value="1"/>
</dbReference>
<evidence type="ECO:0000313" key="13">
    <source>
        <dbReference type="RefSeq" id="XP_052750153.1"/>
    </source>
</evidence>
<dbReference type="SMART" id="SM01117">
    <property type="entry name" value="Cyt-b5"/>
    <property type="match status" value="1"/>
</dbReference>
<evidence type="ECO:0000256" key="7">
    <source>
        <dbReference type="ARBA" id="ARBA00022617"/>
    </source>
</evidence>
<evidence type="ECO:0000256" key="6">
    <source>
        <dbReference type="ARBA" id="ARBA00022505"/>
    </source>
</evidence>
<evidence type="ECO:0000259" key="11">
    <source>
        <dbReference type="PROSITE" id="PS50255"/>
    </source>
</evidence>
<comment type="pathway">
    <text evidence="2">Sulfur metabolism.</text>
</comment>
<sequence>MANVYLANTLLRSVKRSNYINFAGIVSRNLCNKHSDLQKLIVEEQNQWKYRKHLAFALFSSVLIGSAVTEQFNNKKKLNNHENEQTDVVAGEKRPDLPVYRAEEVSKHDNKKSFWVTYRHGVYDVTKFLPSHPGGDQILNAAGLSIEPFWNVYGMHKTREIYQLLEQYRIGNLHDDDIVDHTDEELWVREPYRDERLIVKTARPFNAEIPPKLQIEHFDTPNELFYVRQHMPVPQLDASKHRLRVVVRGGTSRTKTFEFSLRDLHRFPTTSLRAALMCAGNRRSEMDKQVKPVKGISWAGGAISNALWTGVALRDVLLHCGVDDRNHDGKHVVFTGSDIDATGVNFSTSIPLHMAMDPRSRVLLATHMNGQPLPPDHGYPLRVVVPGAPAVRSVKWLESITISEDESQSHWHQKDYRSFNPSKTWETADFSSAPPVYSLPVTSVVCDPQDGDTVAVKDGCIEVRGYAYSGGGAKILRVDVSINGGSQWTEAQLTSDSAAPRDHYAWTLWSARLLVPQNAKQVEIRVKATDSNFNTQPEKFEDIWNIRGILSNAYHKINVKLKR</sequence>
<evidence type="ECO:0000256" key="4">
    <source>
        <dbReference type="ARBA" id="ARBA00011738"/>
    </source>
</evidence>
<dbReference type="Proteomes" id="UP001652740">
    <property type="component" value="Unplaced"/>
</dbReference>
<protein>
    <recommendedName>
        <fullName evidence="5">sulfite oxidase</fullName>
        <ecNumber evidence="5">1.8.3.1</ecNumber>
    </recommendedName>
</protein>
<dbReference type="SUPFAM" id="SSF56524">
    <property type="entry name" value="Oxidoreductase molybdopterin-binding domain"/>
    <property type="match status" value="1"/>
</dbReference>
<keyword evidence="7" id="KW-0349">Heme</keyword>
<comment type="cofactor">
    <cofactor evidence="1">
        <name>Mo-molybdopterin</name>
        <dbReference type="ChEBI" id="CHEBI:71302"/>
    </cofactor>
</comment>
<evidence type="ECO:0000256" key="3">
    <source>
        <dbReference type="ARBA" id="ARBA00004971"/>
    </source>
</evidence>
<evidence type="ECO:0000256" key="8">
    <source>
        <dbReference type="ARBA" id="ARBA00022723"/>
    </source>
</evidence>
<dbReference type="Pfam" id="PF00173">
    <property type="entry name" value="Cyt-b5"/>
    <property type="match status" value="1"/>
</dbReference>
<dbReference type="PROSITE" id="PS00559">
    <property type="entry name" value="MOLYBDOPTERIN_EUK"/>
    <property type="match status" value="1"/>
</dbReference>
<evidence type="ECO:0000313" key="12">
    <source>
        <dbReference type="Proteomes" id="UP001652740"/>
    </source>
</evidence>
<dbReference type="InterPro" id="IPR008335">
    <property type="entry name" value="Mopterin_OxRdtase_euk"/>
</dbReference>
<dbReference type="InterPro" id="IPR005066">
    <property type="entry name" value="MoCF_OxRdtse_dimer"/>
</dbReference>
<dbReference type="InterPro" id="IPR000572">
    <property type="entry name" value="OxRdtase_Mopterin-bd_dom"/>
</dbReference>